<reference evidence="1" key="1">
    <citation type="submission" date="2015-04" db="EMBL/GenBank/DDBJ databases">
        <title>The genome sequence of the plant pathogenic Rhizarian Plasmodiophora brassicae reveals insights in its biotrophic life cycle and the origin of chitin synthesis.</title>
        <authorList>
            <person name="Schwelm A."/>
            <person name="Fogelqvist J."/>
            <person name="Knaust A."/>
            <person name="Julke S."/>
            <person name="Lilja T."/>
            <person name="Dhandapani V."/>
            <person name="Bonilla-Rosso G."/>
            <person name="Karlsson M."/>
            <person name="Shevchenko A."/>
            <person name="Choi S.R."/>
            <person name="Kim H.G."/>
            <person name="Park J.Y."/>
            <person name="Lim Y.P."/>
            <person name="Ludwig-Muller J."/>
            <person name="Dixelius C."/>
        </authorList>
    </citation>
    <scope>NUCLEOTIDE SEQUENCE</scope>
    <source>
        <tissue evidence="1">Potato root galls</tissue>
    </source>
</reference>
<evidence type="ECO:0000313" key="1">
    <source>
        <dbReference type="EMBL" id="CRZ06711.1"/>
    </source>
</evidence>
<feature type="non-terminal residue" evidence="1">
    <location>
        <position position="1"/>
    </location>
</feature>
<protein>
    <submittedName>
        <fullName evidence="1">Uncharacterized protein</fullName>
    </submittedName>
</protein>
<dbReference type="EMBL" id="HACM01006269">
    <property type="protein sequence ID" value="CRZ06711.1"/>
    <property type="molecule type" value="Transcribed_RNA"/>
</dbReference>
<feature type="non-terminal residue" evidence="1">
    <location>
        <position position="124"/>
    </location>
</feature>
<name>A0A0H5QYH1_9EUKA</name>
<accession>A0A0H5QYH1</accession>
<sequence>HDNAPTAWRFKELHINNLRLQDVPKMNNFFRKFLVECSLIKAKVAHRLSFDTLRNSLGDDLYMEGSGVCDKVVTIVNGDDAGDLLGSSKVQVPIKQFMRKVSEYTDIDDQWIPLVMASLFSYQT</sequence>
<proteinExistence type="predicted"/>
<organism evidence="1">
    <name type="scientific">Spongospora subterranea</name>
    <dbReference type="NCBI Taxonomy" id="70186"/>
    <lineage>
        <taxon>Eukaryota</taxon>
        <taxon>Sar</taxon>
        <taxon>Rhizaria</taxon>
        <taxon>Endomyxa</taxon>
        <taxon>Phytomyxea</taxon>
        <taxon>Plasmodiophorida</taxon>
        <taxon>Plasmodiophoridae</taxon>
        <taxon>Spongospora</taxon>
    </lineage>
</organism>
<dbReference type="AlphaFoldDB" id="A0A0H5QYH1"/>